<reference evidence="2 3" key="1">
    <citation type="submission" date="2024-05" db="EMBL/GenBank/DDBJ databases">
        <title>Genome sequencing and assembly of Indian major carp, Cirrhinus mrigala (Hamilton, 1822).</title>
        <authorList>
            <person name="Mohindra V."/>
            <person name="Chowdhury L.M."/>
            <person name="Lal K."/>
            <person name="Jena J.K."/>
        </authorList>
    </citation>
    <scope>NUCLEOTIDE SEQUENCE [LARGE SCALE GENOMIC DNA]</scope>
    <source>
        <strain evidence="2">CM1030</strain>
        <tissue evidence="2">Blood</tissue>
    </source>
</reference>
<dbReference type="AlphaFoldDB" id="A0ABD0Q1G5"/>
<keyword evidence="3" id="KW-1185">Reference proteome</keyword>
<evidence type="ECO:0000313" key="3">
    <source>
        <dbReference type="Proteomes" id="UP001529510"/>
    </source>
</evidence>
<sequence length="57" mass="6273">RLTDREDLPSSKNRINRLSKPNSGSDVFSKMEECGDKGSQQMPGKPIEITSILNGLP</sequence>
<comment type="caution">
    <text evidence="2">The sequence shown here is derived from an EMBL/GenBank/DDBJ whole genome shotgun (WGS) entry which is preliminary data.</text>
</comment>
<accession>A0ABD0Q1G5</accession>
<protein>
    <recommendedName>
        <fullName evidence="4">Prolactin receptor</fullName>
    </recommendedName>
</protein>
<evidence type="ECO:0000256" key="1">
    <source>
        <dbReference type="SAM" id="MobiDB-lite"/>
    </source>
</evidence>
<evidence type="ECO:0008006" key="4">
    <source>
        <dbReference type="Google" id="ProtNLM"/>
    </source>
</evidence>
<proteinExistence type="predicted"/>
<feature type="non-terminal residue" evidence="2">
    <location>
        <position position="1"/>
    </location>
</feature>
<feature type="non-terminal residue" evidence="2">
    <location>
        <position position="57"/>
    </location>
</feature>
<gene>
    <name evidence="2" type="ORF">M9458_027560</name>
</gene>
<dbReference type="EMBL" id="JAMKFB020000013">
    <property type="protein sequence ID" value="KAL0178666.1"/>
    <property type="molecule type" value="Genomic_DNA"/>
</dbReference>
<feature type="region of interest" description="Disordered" evidence="1">
    <location>
        <begin position="1"/>
        <end position="57"/>
    </location>
</feature>
<name>A0ABD0Q1G5_CIRMR</name>
<dbReference type="Proteomes" id="UP001529510">
    <property type="component" value="Unassembled WGS sequence"/>
</dbReference>
<organism evidence="2 3">
    <name type="scientific">Cirrhinus mrigala</name>
    <name type="common">Mrigala</name>
    <dbReference type="NCBI Taxonomy" id="683832"/>
    <lineage>
        <taxon>Eukaryota</taxon>
        <taxon>Metazoa</taxon>
        <taxon>Chordata</taxon>
        <taxon>Craniata</taxon>
        <taxon>Vertebrata</taxon>
        <taxon>Euteleostomi</taxon>
        <taxon>Actinopterygii</taxon>
        <taxon>Neopterygii</taxon>
        <taxon>Teleostei</taxon>
        <taxon>Ostariophysi</taxon>
        <taxon>Cypriniformes</taxon>
        <taxon>Cyprinidae</taxon>
        <taxon>Labeoninae</taxon>
        <taxon>Labeonini</taxon>
        <taxon>Cirrhinus</taxon>
    </lineage>
</organism>
<evidence type="ECO:0000313" key="2">
    <source>
        <dbReference type="EMBL" id="KAL0178666.1"/>
    </source>
</evidence>